<protein>
    <submittedName>
        <fullName evidence="1">Nucleoside-triphosphatase</fullName>
    </submittedName>
</protein>
<proteinExistence type="predicted"/>
<accession>A0ACC6V2F4</accession>
<dbReference type="EMBL" id="JZWT02000016">
    <property type="protein sequence ID" value="MFB6490894.1"/>
    <property type="molecule type" value="Genomic_DNA"/>
</dbReference>
<reference evidence="1" key="1">
    <citation type="submission" date="2024-07" db="EMBL/GenBank/DDBJ databases">
        <title>Metagenome and Metagenome-Assembled Genomes of Archaea from a hot spring from the geothermal field of Los Azufres, Mexico.</title>
        <authorList>
            <person name="Marin-Paredes R."/>
            <person name="Martinez-Romero E."/>
            <person name="Servin-Garciduenas L.E."/>
        </authorList>
    </citation>
    <scope>NUCLEOTIDE SEQUENCE</scope>
</reference>
<organism evidence="1 2">
    <name type="scientific">Thermoproteus sp. AZ2</name>
    <dbReference type="NCBI Taxonomy" id="1609232"/>
    <lineage>
        <taxon>Archaea</taxon>
        <taxon>Thermoproteota</taxon>
        <taxon>Thermoprotei</taxon>
        <taxon>Thermoproteales</taxon>
        <taxon>Thermoproteaceae</taxon>
        <taxon>Thermoproteus</taxon>
    </lineage>
</organism>
<gene>
    <name evidence="1" type="ORF">TU35_006585</name>
</gene>
<sequence length="167" mass="17590">MKVGISGMPGVGKTTLAVRVVEAASSAGLKVSGFVTKEVRSGRERAGFSVVRLTDGATAVLARVGSGEPRVGKYVVDLSACRLMAESLAPADLLVVDEVGAMEAKCPGFLDAVRSAVAAAPRALLVVHRNYVSLVEGWGVEVLWLTREEWSRVLSLVLAKLSLSRKV</sequence>
<dbReference type="Proteomes" id="UP000033636">
    <property type="component" value="Unassembled WGS sequence"/>
</dbReference>
<name>A0ACC6V2F4_9CREN</name>
<evidence type="ECO:0000313" key="2">
    <source>
        <dbReference type="Proteomes" id="UP000033636"/>
    </source>
</evidence>
<evidence type="ECO:0000313" key="1">
    <source>
        <dbReference type="EMBL" id="MFB6490894.1"/>
    </source>
</evidence>
<comment type="caution">
    <text evidence="1">The sequence shown here is derived from an EMBL/GenBank/DDBJ whole genome shotgun (WGS) entry which is preliminary data.</text>
</comment>